<evidence type="ECO:0000313" key="2">
    <source>
        <dbReference type="EMBL" id="KRO71087.1"/>
    </source>
</evidence>
<accession>A0A0R2S851</accession>
<protein>
    <submittedName>
        <fullName evidence="2">Uncharacterized protein</fullName>
    </submittedName>
</protein>
<feature type="transmembrane region" description="Helical" evidence="1">
    <location>
        <begin position="12"/>
        <end position="36"/>
    </location>
</feature>
<keyword evidence="1" id="KW-1133">Transmembrane helix</keyword>
<comment type="caution">
    <text evidence="2">The sequence shown here is derived from an EMBL/GenBank/DDBJ whole genome shotgun (WGS) entry which is preliminary data.</text>
</comment>
<organism evidence="2 3">
    <name type="scientific">OM182 bacterium BACL3 MAG-120507-bin80</name>
    <dbReference type="NCBI Taxonomy" id="1655577"/>
    <lineage>
        <taxon>Bacteria</taxon>
        <taxon>Pseudomonadati</taxon>
        <taxon>Pseudomonadota</taxon>
        <taxon>Gammaproteobacteria</taxon>
        <taxon>OMG group</taxon>
        <taxon>OM182 clade</taxon>
    </lineage>
</organism>
<dbReference type="EMBL" id="LIBB01000242">
    <property type="protein sequence ID" value="KRO71087.1"/>
    <property type="molecule type" value="Genomic_DNA"/>
</dbReference>
<sequence length="59" mass="6792">MAPNKSVNSEMLGALDFLIDIFCIIWLSLSLFVWMVRLHNRNWAMSPVDSPPFYKATGF</sequence>
<evidence type="ECO:0000313" key="3">
    <source>
        <dbReference type="Proteomes" id="UP000051934"/>
    </source>
</evidence>
<evidence type="ECO:0000256" key="1">
    <source>
        <dbReference type="SAM" id="Phobius"/>
    </source>
</evidence>
<proteinExistence type="predicted"/>
<reference evidence="2 3" key="1">
    <citation type="submission" date="2015-10" db="EMBL/GenBank/DDBJ databases">
        <title>Metagenome-Assembled Genomes uncover a global brackish microbiome.</title>
        <authorList>
            <person name="Hugerth L.W."/>
            <person name="Larsson J."/>
            <person name="Alneberg J."/>
            <person name="Lindh M.V."/>
            <person name="Legrand C."/>
            <person name="Pinhassi J."/>
            <person name="Andersson A.F."/>
        </authorList>
    </citation>
    <scope>NUCLEOTIDE SEQUENCE [LARGE SCALE GENOMIC DNA]</scope>
    <source>
        <strain evidence="2">BACL4 MAG-120507-bin80</strain>
    </source>
</reference>
<gene>
    <name evidence="2" type="ORF">ABR69_05305</name>
</gene>
<keyword evidence="1" id="KW-0812">Transmembrane</keyword>
<name>A0A0R2S851_9GAMM</name>
<keyword evidence="1" id="KW-0472">Membrane</keyword>
<dbReference type="Proteomes" id="UP000051934">
    <property type="component" value="Unassembled WGS sequence"/>
</dbReference>
<dbReference type="AlphaFoldDB" id="A0A0R2S851"/>